<dbReference type="PANTHER" id="PTHR43788">
    <property type="entry name" value="DNA2/NAM7 HELICASE FAMILY MEMBER"/>
    <property type="match status" value="1"/>
</dbReference>
<dbReference type="Pfam" id="PF13245">
    <property type="entry name" value="AAA_19"/>
    <property type="match status" value="1"/>
</dbReference>
<dbReference type="SUPFAM" id="SSF52540">
    <property type="entry name" value="P-loop containing nucleoside triphosphate hydrolases"/>
    <property type="match status" value="1"/>
</dbReference>
<dbReference type="Pfam" id="PF21185">
    <property type="entry name" value="RecD_N"/>
    <property type="match status" value="1"/>
</dbReference>
<dbReference type="Proteomes" id="UP000031671">
    <property type="component" value="Unassembled WGS sequence"/>
</dbReference>
<dbReference type="GO" id="GO:0008854">
    <property type="term" value="F:exodeoxyribonuclease V activity"/>
    <property type="evidence" value="ECO:0007669"/>
    <property type="project" value="UniProtKB-EC"/>
</dbReference>
<keyword evidence="2" id="KW-0067">ATP-binding</keyword>
<gene>
    <name evidence="4" type="ORF">JCM19231_5501</name>
</gene>
<proteinExistence type="predicted"/>
<keyword evidence="4" id="KW-0378">Hydrolase</keyword>
<dbReference type="PANTHER" id="PTHR43788:SF6">
    <property type="entry name" value="DNA HELICASE B"/>
    <property type="match status" value="1"/>
</dbReference>
<reference evidence="4 5" key="1">
    <citation type="submission" date="2015-01" db="EMBL/GenBank/DDBJ databases">
        <title>Vibrio sp. C1 JCM 19231 whole genome shotgun sequence.</title>
        <authorList>
            <person name="Sawabe T."/>
            <person name="Meirelles P."/>
            <person name="Feng G."/>
            <person name="Sayaka M."/>
            <person name="Hattori M."/>
            <person name="Ohkuma M."/>
        </authorList>
    </citation>
    <scope>NUCLEOTIDE SEQUENCE [LARGE SCALE GENOMIC DNA]</scope>
    <source>
        <strain evidence="5">JCM 19231</strain>
    </source>
</reference>
<name>A0A0B8NQG5_9VIBR</name>
<dbReference type="InterPro" id="IPR050534">
    <property type="entry name" value="Coronavir_polyprotein_1ab"/>
</dbReference>
<dbReference type="GO" id="GO:0006310">
    <property type="term" value="P:DNA recombination"/>
    <property type="evidence" value="ECO:0007669"/>
    <property type="project" value="InterPro"/>
</dbReference>
<dbReference type="GO" id="GO:0009338">
    <property type="term" value="C:exodeoxyribonuclease V complex"/>
    <property type="evidence" value="ECO:0007669"/>
    <property type="project" value="InterPro"/>
</dbReference>
<evidence type="ECO:0000313" key="4">
    <source>
        <dbReference type="EMBL" id="GAM54537.1"/>
    </source>
</evidence>
<dbReference type="InterPro" id="IPR041851">
    <property type="entry name" value="RecD_N_sf"/>
</dbReference>
<dbReference type="InterPro" id="IPR027417">
    <property type="entry name" value="P-loop_NTPase"/>
</dbReference>
<dbReference type="NCBIfam" id="TIGR01447">
    <property type="entry name" value="recD"/>
    <property type="match status" value="1"/>
</dbReference>
<keyword evidence="1" id="KW-0547">Nucleotide-binding</keyword>
<dbReference type="GO" id="GO:0006302">
    <property type="term" value="P:double-strand break repair"/>
    <property type="evidence" value="ECO:0007669"/>
    <property type="project" value="InterPro"/>
</dbReference>
<dbReference type="InterPro" id="IPR003593">
    <property type="entry name" value="AAA+_ATPase"/>
</dbReference>
<keyword evidence="5" id="KW-1185">Reference proteome</keyword>
<dbReference type="CDD" id="cd17933">
    <property type="entry name" value="DEXSc_RecD-like"/>
    <property type="match status" value="1"/>
</dbReference>
<protein>
    <submittedName>
        <fullName evidence="4">Exodeoxyribonuclease V alpha chain</fullName>
        <ecNumber evidence="4">3.1.11.5</ecNumber>
    </submittedName>
</protein>
<evidence type="ECO:0000256" key="1">
    <source>
        <dbReference type="ARBA" id="ARBA00022741"/>
    </source>
</evidence>
<dbReference type="GO" id="GO:0005524">
    <property type="term" value="F:ATP binding"/>
    <property type="evidence" value="ECO:0007669"/>
    <property type="project" value="UniProtKB-KW"/>
</dbReference>
<dbReference type="InterPro" id="IPR049550">
    <property type="entry name" value="RecD_N"/>
</dbReference>
<sequence>MSSIETKPSPQQLDTELAKKINQQGWMGWLELFAELGLLRQLDLQLARFLASKERAIDPDATAILVAAVSFELSKGNSCLRLSNTWSPLDTFSAKQLESLIAPHLLEVDWQAHAQSSSLIKSLPEQEMRPLVFEFESLYLQKYWQFESQLAAKLVQLSEPVELDANTKQSMATELNRLFAWQWGFLFKDLKKLENASDIEWQQVICESLDIELVDLVPWQDVLKVAKGATRSEELASLADLIPLKACKNYQKVAAATALLRRLCVISGGPGTGKTTTVSKLLAALVSSSEEKLNIKLAAPTGKAAARLTESIGNAIDSLPVSPEIKERIPTSASTIHRLLGARANRVDFKHNASNPLHLDLLILDEASMVDLPLMYKLLDALPSHARLILLGDKDQLSSVEAGAVLGDICSLQTGSAFPINKP</sequence>
<evidence type="ECO:0000313" key="5">
    <source>
        <dbReference type="Proteomes" id="UP000031671"/>
    </source>
</evidence>
<evidence type="ECO:0000259" key="3">
    <source>
        <dbReference type="SMART" id="SM00382"/>
    </source>
</evidence>
<dbReference type="EMBL" id="BBRZ01000005">
    <property type="protein sequence ID" value="GAM54537.1"/>
    <property type="molecule type" value="Genomic_DNA"/>
</dbReference>
<dbReference type="Gene3D" id="3.40.50.300">
    <property type="entry name" value="P-loop containing nucleotide triphosphate hydrolases"/>
    <property type="match status" value="1"/>
</dbReference>
<dbReference type="EC" id="3.1.11.5" evidence="4"/>
<dbReference type="SMART" id="SM00382">
    <property type="entry name" value="AAA"/>
    <property type="match status" value="1"/>
</dbReference>
<dbReference type="InterPro" id="IPR006344">
    <property type="entry name" value="RecD"/>
</dbReference>
<dbReference type="Gene3D" id="1.10.10.1020">
    <property type="entry name" value="RecBCD complex, subunit RecD, N-terminal domain"/>
    <property type="match status" value="1"/>
</dbReference>
<feature type="domain" description="AAA+ ATPase" evidence="3">
    <location>
        <begin position="260"/>
        <end position="416"/>
    </location>
</feature>
<comment type="caution">
    <text evidence="4">The sequence shown here is derived from an EMBL/GenBank/DDBJ whole genome shotgun (WGS) entry which is preliminary data.</text>
</comment>
<organism evidence="4 5">
    <name type="scientific">Vibrio ishigakensis</name>
    <dbReference type="NCBI Taxonomy" id="1481914"/>
    <lineage>
        <taxon>Bacteria</taxon>
        <taxon>Pseudomonadati</taxon>
        <taxon>Pseudomonadota</taxon>
        <taxon>Gammaproteobacteria</taxon>
        <taxon>Vibrionales</taxon>
        <taxon>Vibrionaceae</taxon>
        <taxon>Vibrio</taxon>
    </lineage>
</organism>
<accession>A0A0B8NQG5</accession>
<dbReference type="AlphaFoldDB" id="A0A0B8NQG5"/>
<dbReference type="GO" id="GO:0017116">
    <property type="term" value="F:single-stranded DNA helicase activity"/>
    <property type="evidence" value="ECO:0007669"/>
    <property type="project" value="TreeGrafter"/>
</dbReference>
<evidence type="ECO:0000256" key="2">
    <source>
        <dbReference type="ARBA" id="ARBA00022840"/>
    </source>
</evidence>
<reference evidence="4 5" key="2">
    <citation type="submission" date="2015-01" db="EMBL/GenBank/DDBJ databases">
        <authorList>
            <consortium name="NBRP consortium"/>
            <person name="Sawabe T."/>
            <person name="Meirelles P."/>
            <person name="Feng G."/>
            <person name="Sayaka M."/>
            <person name="Hattori M."/>
            <person name="Ohkuma M."/>
        </authorList>
    </citation>
    <scope>NUCLEOTIDE SEQUENCE [LARGE SCALE GENOMIC DNA]</scope>
    <source>
        <strain evidence="5">JCM 19231</strain>
    </source>
</reference>